<dbReference type="InterPro" id="IPR036388">
    <property type="entry name" value="WH-like_DNA-bd_sf"/>
</dbReference>
<dbReference type="SUPFAM" id="SSF46785">
    <property type="entry name" value="Winged helix' DNA-binding domain"/>
    <property type="match status" value="1"/>
</dbReference>
<sequence>MSTTAPHPADHPTESGATTAGTDGGNVTGAGWNPAAADCPSRRLFTTLGDRWNMLILLSLEAGPLRYRDLRGHVDGISEKVLSGRLATLVDDGLLTRTAYPEIPPRVVYELSALGRSALLPVHELFDWTVAHMSEVAAHQVHPAV</sequence>
<dbReference type="EMBL" id="DQID01000210">
    <property type="protein sequence ID" value="HCT14744.1"/>
    <property type="molecule type" value="Genomic_DNA"/>
</dbReference>
<name>A0A3D4SZN9_9CORY</name>
<keyword evidence="1" id="KW-0805">Transcription regulation</keyword>
<dbReference type="AlphaFoldDB" id="A0A3D4SZN9"/>
<dbReference type="STRING" id="863239.GCA_000213935_01268"/>
<dbReference type="Gene3D" id="1.10.10.10">
    <property type="entry name" value="Winged helix-like DNA-binding domain superfamily/Winged helix DNA-binding domain"/>
    <property type="match status" value="1"/>
</dbReference>
<keyword evidence="2" id="KW-0238">DNA-binding</keyword>
<organism evidence="6 7">
    <name type="scientific">Corynebacterium nuruki</name>
    <dbReference type="NCBI Taxonomy" id="1032851"/>
    <lineage>
        <taxon>Bacteria</taxon>
        <taxon>Bacillati</taxon>
        <taxon>Actinomycetota</taxon>
        <taxon>Actinomycetes</taxon>
        <taxon>Mycobacteriales</taxon>
        <taxon>Corynebacteriaceae</taxon>
        <taxon>Corynebacterium</taxon>
    </lineage>
</organism>
<evidence type="ECO:0000256" key="4">
    <source>
        <dbReference type="SAM" id="MobiDB-lite"/>
    </source>
</evidence>
<dbReference type="CDD" id="cd00090">
    <property type="entry name" value="HTH_ARSR"/>
    <property type="match status" value="1"/>
</dbReference>
<dbReference type="PANTHER" id="PTHR33204:SF39">
    <property type="entry name" value="TRANSCRIPTIONAL REGULATORY PROTEIN"/>
    <property type="match status" value="1"/>
</dbReference>
<feature type="region of interest" description="Disordered" evidence="4">
    <location>
        <begin position="1"/>
        <end position="34"/>
    </location>
</feature>
<reference evidence="6 7" key="1">
    <citation type="journal article" date="2018" name="Nat. Biotechnol.">
        <title>A standardized bacterial taxonomy based on genome phylogeny substantially revises the tree of life.</title>
        <authorList>
            <person name="Parks D.H."/>
            <person name="Chuvochina M."/>
            <person name="Waite D.W."/>
            <person name="Rinke C."/>
            <person name="Skarshewski A."/>
            <person name="Chaumeil P.A."/>
            <person name="Hugenholtz P."/>
        </authorList>
    </citation>
    <scope>NUCLEOTIDE SEQUENCE [LARGE SCALE GENOMIC DNA]</scope>
    <source>
        <strain evidence="6">UBA11247</strain>
    </source>
</reference>
<evidence type="ECO:0000256" key="2">
    <source>
        <dbReference type="ARBA" id="ARBA00023125"/>
    </source>
</evidence>
<gene>
    <name evidence="6" type="ORF">DIW82_08145</name>
</gene>
<dbReference type="PROSITE" id="PS51118">
    <property type="entry name" value="HTH_HXLR"/>
    <property type="match status" value="1"/>
</dbReference>
<evidence type="ECO:0000256" key="1">
    <source>
        <dbReference type="ARBA" id="ARBA00023015"/>
    </source>
</evidence>
<evidence type="ECO:0000259" key="5">
    <source>
        <dbReference type="PROSITE" id="PS51118"/>
    </source>
</evidence>
<dbReference type="Pfam" id="PF01638">
    <property type="entry name" value="HxlR"/>
    <property type="match status" value="1"/>
</dbReference>
<keyword evidence="3" id="KW-0804">Transcription</keyword>
<dbReference type="InterPro" id="IPR036390">
    <property type="entry name" value="WH_DNA-bd_sf"/>
</dbReference>
<dbReference type="PANTHER" id="PTHR33204">
    <property type="entry name" value="TRANSCRIPTIONAL REGULATOR, MARR FAMILY"/>
    <property type="match status" value="1"/>
</dbReference>
<comment type="caution">
    <text evidence="6">The sequence shown here is derived from an EMBL/GenBank/DDBJ whole genome shotgun (WGS) entry which is preliminary data.</text>
</comment>
<dbReference type="InterPro" id="IPR002577">
    <property type="entry name" value="HTH_HxlR"/>
</dbReference>
<evidence type="ECO:0000313" key="6">
    <source>
        <dbReference type="EMBL" id="HCT14744.1"/>
    </source>
</evidence>
<dbReference type="GO" id="GO:0003677">
    <property type="term" value="F:DNA binding"/>
    <property type="evidence" value="ECO:0007669"/>
    <property type="project" value="UniProtKB-KW"/>
</dbReference>
<evidence type="ECO:0000313" key="7">
    <source>
        <dbReference type="Proteomes" id="UP000261739"/>
    </source>
</evidence>
<dbReference type="RefSeq" id="WP_010120997.1">
    <property type="nucleotide sequence ID" value="NZ_DAITTW010000025.1"/>
</dbReference>
<evidence type="ECO:0000256" key="3">
    <source>
        <dbReference type="ARBA" id="ARBA00023163"/>
    </source>
</evidence>
<accession>A0A3D4SZN9</accession>
<proteinExistence type="predicted"/>
<feature type="domain" description="HTH hxlR-type" evidence="5">
    <location>
        <begin position="39"/>
        <end position="137"/>
    </location>
</feature>
<dbReference type="InterPro" id="IPR011991">
    <property type="entry name" value="ArsR-like_HTH"/>
</dbReference>
<dbReference type="Proteomes" id="UP000261739">
    <property type="component" value="Unassembled WGS sequence"/>
</dbReference>
<protein>
    <submittedName>
        <fullName evidence="6">Transcriptional regulator</fullName>
    </submittedName>
</protein>